<evidence type="ECO:0000256" key="1">
    <source>
        <dbReference type="ARBA" id="ARBA00004167"/>
    </source>
</evidence>
<dbReference type="InterPro" id="IPR003369">
    <property type="entry name" value="TatA/B/E"/>
</dbReference>
<gene>
    <name evidence="10" type="ORF">ACFPK8_04065</name>
</gene>
<comment type="caution">
    <text evidence="10">The sequence shown here is derived from an EMBL/GenBank/DDBJ whole genome shotgun (WGS) entry which is preliminary data.</text>
</comment>
<sequence>MGGTGFMGLGGWEFVILIVVFLVIVGPQRLPGVTRQLVQWVRQARRWVDDSRATVEDEMGIAMEDLKKYDPRQYDPRRIIREAWGDTDIEELLPSKESLSVAAGAGAAGAASKAKSSKSGKSSKGSKDDSPQRAPFDPEAT</sequence>
<reference evidence="11" key="1">
    <citation type="journal article" date="2019" name="Int. J. Syst. Evol. Microbiol.">
        <title>The Global Catalogue of Microorganisms (GCM) 10K type strain sequencing project: providing services to taxonomists for standard genome sequencing and annotation.</title>
        <authorList>
            <consortium name="The Broad Institute Genomics Platform"/>
            <consortium name="The Broad Institute Genome Sequencing Center for Infectious Disease"/>
            <person name="Wu L."/>
            <person name="Ma J."/>
        </authorList>
    </citation>
    <scope>NUCLEOTIDE SEQUENCE [LARGE SCALE GENOMIC DNA]</scope>
    <source>
        <strain evidence="11">CGMCC 1.16455</strain>
    </source>
</reference>
<dbReference type="PRINTS" id="PR01506">
    <property type="entry name" value="TATBPROTEIN"/>
</dbReference>
<evidence type="ECO:0000313" key="11">
    <source>
        <dbReference type="Proteomes" id="UP001595937"/>
    </source>
</evidence>
<feature type="compositionally biased region" description="Low complexity" evidence="8">
    <location>
        <begin position="108"/>
        <end position="123"/>
    </location>
</feature>
<evidence type="ECO:0000256" key="5">
    <source>
        <dbReference type="ARBA" id="ARBA00022989"/>
    </source>
</evidence>
<keyword evidence="6" id="KW-0811">Translocation</keyword>
<evidence type="ECO:0000313" key="10">
    <source>
        <dbReference type="EMBL" id="MFC5296675.1"/>
    </source>
</evidence>
<organism evidence="10 11">
    <name type="scientific">Brachybacterium tyrofermentans</name>
    <dbReference type="NCBI Taxonomy" id="47848"/>
    <lineage>
        <taxon>Bacteria</taxon>
        <taxon>Bacillati</taxon>
        <taxon>Actinomycetota</taxon>
        <taxon>Actinomycetes</taxon>
        <taxon>Micrococcales</taxon>
        <taxon>Dermabacteraceae</taxon>
        <taxon>Brachybacterium</taxon>
    </lineage>
</organism>
<dbReference type="EMBL" id="JBHSLN010000012">
    <property type="protein sequence ID" value="MFC5296675.1"/>
    <property type="molecule type" value="Genomic_DNA"/>
</dbReference>
<keyword evidence="5 9" id="KW-1133">Transmembrane helix</keyword>
<dbReference type="GeneID" id="303298553"/>
<evidence type="ECO:0000256" key="6">
    <source>
        <dbReference type="ARBA" id="ARBA00023010"/>
    </source>
</evidence>
<proteinExistence type="predicted"/>
<evidence type="ECO:0000256" key="8">
    <source>
        <dbReference type="SAM" id="MobiDB-lite"/>
    </source>
</evidence>
<keyword evidence="4" id="KW-0653">Protein transport</keyword>
<dbReference type="Proteomes" id="UP001595937">
    <property type="component" value="Unassembled WGS sequence"/>
</dbReference>
<name>A0ABW0FFP2_9MICO</name>
<keyword evidence="2" id="KW-0813">Transport</keyword>
<dbReference type="RefSeq" id="WP_193116228.1">
    <property type="nucleotide sequence ID" value="NZ_BAAAIR010000046.1"/>
</dbReference>
<protein>
    <submittedName>
        <fullName evidence="10">Twin-arginine translocase TatA/TatE family subunit</fullName>
    </submittedName>
</protein>
<keyword evidence="11" id="KW-1185">Reference proteome</keyword>
<dbReference type="Pfam" id="PF02416">
    <property type="entry name" value="TatA_B_E"/>
    <property type="match status" value="1"/>
</dbReference>
<accession>A0ABW0FFP2</accession>
<comment type="subcellular location">
    <subcellularLocation>
        <location evidence="1">Membrane</location>
        <topology evidence="1">Single-pass membrane protein</topology>
    </subcellularLocation>
</comment>
<evidence type="ECO:0000256" key="9">
    <source>
        <dbReference type="SAM" id="Phobius"/>
    </source>
</evidence>
<feature type="region of interest" description="Disordered" evidence="8">
    <location>
        <begin position="108"/>
        <end position="141"/>
    </location>
</feature>
<evidence type="ECO:0000256" key="2">
    <source>
        <dbReference type="ARBA" id="ARBA00022448"/>
    </source>
</evidence>
<keyword evidence="7 9" id="KW-0472">Membrane</keyword>
<evidence type="ECO:0000256" key="3">
    <source>
        <dbReference type="ARBA" id="ARBA00022692"/>
    </source>
</evidence>
<feature type="transmembrane region" description="Helical" evidence="9">
    <location>
        <begin position="6"/>
        <end position="25"/>
    </location>
</feature>
<evidence type="ECO:0000256" key="4">
    <source>
        <dbReference type="ARBA" id="ARBA00022927"/>
    </source>
</evidence>
<evidence type="ECO:0000256" key="7">
    <source>
        <dbReference type="ARBA" id="ARBA00023136"/>
    </source>
</evidence>
<dbReference type="Gene3D" id="1.20.5.3310">
    <property type="match status" value="1"/>
</dbReference>
<keyword evidence="3 9" id="KW-0812">Transmembrane</keyword>